<keyword evidence="4" id="KW-1185">Reference proteome</keyword>
<feature type="coiled-coil region" evidence="1">
    <location>
        <begin position="72"/>
        <end position="138"/>
    </location>
</feature>
<evidence type="ECO:0000256" key="2">
    <source>
        <dbReference type="SAM" id="MobiDB-lite"/>
    </source>
</evidence>
<evidence type="ECO:0000256" key="1">
    <source>
        <dbReference type="SAM" id="Coils"/>
    </source>
</evidence>
<comment type="caution">
    <text evidence="3">The sequence shown here is derived from an EMBL/GenBank/DDBJ whole genome shotgun (WGS) entry which is preliminary data.</text>
</comment>
<organism evidence="3 4">
    <name type="scientific">Stentor coeruleus</name>
    <dbReference type="NCBI Taxonomy" id="5963"/>
    <lineage>
        <taxon>Eukaryota</taxon>
        <taxon>Sar</taxon>
        <taxon>Alveolata</taxon>
        <taxon>Ciliophora</taxon>
        <taxon>Postciliodesmatophora</taxon>
        <taxon>Heterotrichea</taxon>
        <taxon>Heterotrichida</taxon>
        <taxon>Stentoridae</taxon>
        <taxon>Stentor</taxon>
    </lineage>
</organism>
<gene>
    <name evidence="3" type="ORF">SteCoe_36846</name>
</gene>
<keyword evidence="1" id="KW-0175">Coiled coil</keyword>
<proteinExistence type="predicted"/>
<name>A0A1R2APD2_9CILI</name>
<feature type="coiled-coil region" evidence="1">
    <location>
        <begin position="197"/>
        <end position="224"/>
    </location>
</feature>
<reference evidence="3 4" key="1">
    <citation type="submission" date="2016-11" db="EMBL/GenBank/DDBJ databases">
        <title>The macronuclear genome of Stentor coeruleus: a giant cell with tiny introns.</title>
        <authorList>
            <person name="Slabodnick M."/>
            <person name="Ruby J.G."/>
            <person name="Reiff S.B."/>
            <person name="Swart E.C."/>
            <person name="Gosai S."/>
            <person name="Prabakaran S."/>
            <person name="Witkowska E."/>
            <person name="Larue G.E."/>
            <person name="Fisher S."/>
            <person name="Freeman R.M."/>
            <person name="Gunawardena J."/>
            <person name="Chu W."/>
            <person name="Stover N.A."/>
            <person name="Gregory B.D."/>
            <person name="Nowacki M."/>
            <person name="Derisi J."/>
            <person name="Roy S.W."/>
            <person name="Marshall W.F."/>
            <person name="Sood P."/>
        </authorList>
    </citation>
    <scope>NUCLEOTIDE SEQUENCE [LARGE SCALE GENOMIC DNA]</scope>
    <source>
        <strain evidence="3">WM001</strain>
    </source>
</reference>
<dbReference type="AlphaFoldDB" id="A0A1R2APD2"/>
<evidence type="ECO:0000313" key="3">
    <source>
        <dbReference type="EMBL" id="OMJ66339.1"/>
    </source>
</evidence>
<evidence type="ECO:0000313" key="4">
    <source>
        <dbReference type="Proteomes" id="UP000187209"/>
    </source>
</evidence>
<feature type="compositionally biased region" description="Polar residues" evidence="2">
    <location>
        <begin position="280"/>
        <end position="302"/>
    </location>
</feature>
<dbReference type="EMBL" id="MPUH01001746">
    <property type="protein sequence ID" value="OMJ66339.1"/>
    <property type="molecule type" value="Genomic_DNA"/>
</dbReference>
<dbReference type="OrthoDB" id="306306at2759"/>
<feature type="region of interest" description="Disordered" evidence="2">
    <location>
        <begin position="261"/>
        <end position="302"/>
    </location>
</feature>
<accession>A0A1R2APD2</accession>
<dbReference type="Proteomes" id="UP000187209">
    <property type="component" value="Unassembled WGS sequence"/>
</dbReference>
<sequence>MSKTIRSDEGNPKMSTFLSDLKNINLAEVKTPIIKTKYSSFAMTRKQKPRTKSIYFERERLYDENIQLKQMSNTLLEENIKLKTRLQQKEKDFKKYSEKSPERSIRGTSLIGSLKNKVKEQNDKLDKLQGEYNDLKITIRATRVAELEEEAKFYFNECWRLKKLLEEIEKTNKLQKQPINEDTGNLLDKIREQNQHIQSLTVEIKAQKTLIDAKNQEIKELKEKLEIFKPNLKKFTKFQEEKQSSPKAKLLPETKKTIKSAQVSEVSSPTKKSPQKVFVRTSTLSPERSPTNSIPKNLESPNSEHVPVITINKGITQDFPNTQTQNKDSSLDQLNSNEFSTNIPFARELAASNQVILDNFFRKLYNLFSNKNISLKEFVNKLDPEGKQSLNLDELSSALQINGYKFPTNEIGAVYKILTTKYNTPTISLDNISIQLQLHETDSNNSYDISSESSFGDDFIGEDLALAKIPGVQKEDIDKEFDTLHVALTFQGFDIEKFRKYLQEKLPETVRLSALAKLFLERYTRIEDGVERNKVCSFIMENKETSEKNEVVEKIIGLIYMNEAEENVKKEKFSQIWKKVQESKNMFLEKCQAQDTNDRDLLSWKAIENILLEIGIEKDPIAFQELKVKCYSFERSLNIIPYKDLIDA</sequence>
<evidence type="ECO:0008006" key="5">
    <source>
        <dbReference type="Google" id="ProtNLM"/>
    </source>
</evidence>
<protein>
    <recommendedName>
        <fullName evidence="5">EF-hand domain-containing protein</fullName>
    </recommendedName>
</protein>
<feature type="compositionally biased region" description="Polar residues" evidence="2">
    <location>
        <begin position="261"/>
        <end position="272"/>
    </location>
</feature>